<dbReference type="Proteomes" id="UP000217979">
    <property type="component" value="Chromosome"/>
</dbReference>
<dbReference type="Proteomes" id="UP000251197">
    <property type="component" value="Unassembled WGS sequence"/>
</dbReference>
<dbReference type="RefSeq" id="WP_061275171.1">
    <property type="nucleotide sequence ID" value="NZ_CP023525.1"/>
</dbReference>
<dbReference type="EMBL" id="CP023525">
    <property type="protein sequence ID" value="ATF91633.1"/>
    <property type="molecule type" value="Genomic_DNA"/>
</dbReference>
<evidence type="ECO:0000256" key="1">
    <source>
        <dbReference type="SAM" id="Phobius"/>
    </source>
</evidence>
<dbReference type="EMBL" id="UAVU01000008">
    <property type="protein sequence ID" value="SQC91820.1"/>
    <property type="molecule type" value="Genomic_DNA"/>
</dbReference>
<evidence type="ECO:0000313" key="2">
    <source>
        <dbReference type="EMBL" id="ATF91633.1"/>
    </source>
</evidence>
<dbReference type="AlphaFoldDB" id="A0A291DV77"/>
<keyword evidence="1" id="KW-0812">Transmembrane</keyword>
<evidence type="ECO:0000313" key="3">
    <source>
        <dbReference type="EMBL" id="SQC91820.1"/>
    </source>
</evidence>
<feature type="transmembrane region" description="Helical" evidence="1">
    <location>
        <begin position="17"/>
        <end position="37"/>
    </location>
</feature>
<reference evidence="2 4" key="1">
    <citation type="submission" date="2017-09" db="EMBL/GenBank/DDBJ databases">
        <title>FDA dAtabase for Regulatory Grade micrObial Sequences (FDA-ARGOS): Supporting development and validation of Infectious Disease Dx tests.</title>
        <authorList>
            <person name="Minogue T."/>
            <person name="Wolcott M."/>
            <person name="Wasieloski L."/>
            <person name="Aguilar W."/>
            <person name="Moore D."/>
            <person name="Tallon L."/>
            <person name="Sadzewicz L."/>
            <person name="Ott S."/>
            <person name="Zhao X."/>
            <person name="Nagaraj S."/>
            <person name="Vavikolanu K."/>
            <person name="Aluvathingal J."/>
            <person name="Nadendla S."/>
            <person name="Sichtig H."/>
        </authorList>
    </citation>
    <scope>NUCLEOTIDE SEQUENCE [LARGE SCALE GENOMIC DNA]</scope>
    <source>
        <strain evidence="2 4">FDAARGOS_392</strain>
    </source>
</reference>
<sequence>MYPPADYDSQGNLKAPLLFWAVLLLQARTWVLLVLAGASRQQGDALLGLFYPDRDNFWLGLLPGIPAALAFMLSGRRHLWPRFWRAFRWVLIAAQVGLLVWQLALLAGDEALTGTTIVLLAADLFALWWLLANRRLRDYFALKNELSGTF</sequence>
<dbReference type="InterPro" id="IPR021318">
    <property type="entry name" value="DUF2919"/>
</dbReference>
<evidence type="ECO:0000313" key="5">
    <source>
        <dbReference type="Proteomes" id="UP000251197"/>
    </source>
</evidence>
<feature type="transmembrane region" description="Helical" evidence="1">
    <location>
        <begin position="111"/>
        <end position="131"/>
    </location>
</feature>
<reference evidence="3 5" key="2">
    <citation type="submission" date="2018-06" db="EMBL/GenBank/DDBJ databases">
        <authorList>
            <consortium name="Pathogen Informatics"/>
            <person name="Doyle S."/>
        </authorList>
    </citation>
    <scope>NUCLEOTIDE SEQUENCE [LARGE SCALE GENOMIC DNA]</scope>
    <source>
        <strain evidence="3 5">NCTC12120</strain>
    </source>
</reference>
<feature type="transmembrane region" description="Helical" evidence="1">
    <location>
        <begin position="86"/>
        <end position="105"/>
    </location>
</feature>
<dbReference type="Pfam" id="PF11143">
    <property type="entry name" value="DUF2919"/>
    <property type="match status" value="1"/>
</dbReference>
<protein>
    <submittedName>
        <fullName evidence="2">DUF2919 domain-containing protein</fullName>
    </submittedName>
    <submittedName>
        <fullName evidence="3">Inner membrane protein yfeZ</fullName>
    </submittedName>
</protein>
<proteinExistence type="predicted"/>
<dbReference type="STRING" id="158822.LH23_22365"/>
<accession>A0A291DV77</accession>
<keyword evidence="1" id="KW-1133">Transmembrane helix</keyword>
<gene>
    <name evidence="3" type="primary">yfeZ</name>
    <name evidence="2" type="ORF">CO704_05775</name>
    <name evidence="3" type="ORF">NCTC12120_04994</name>
</gene>
<name>A0A291DV77_9ENTR</name>
<evidence type="ECO:0000313" key="4">
    <source>
        <dbReference type="Proteomes" id="UP000217979"/>
    </source>
</evidence>
<organism evidence="2 4">
    <name type="scientific">Cedecea neteri</name>
    <dbReference type="NCBI Taxonomy" id="158822"/>
    <lineage>
        <taxon>Bacteria</taxon>
        <taxon>Pseudomonadati</taxon>
        <taxon>Pseudomonadota</taxon>
        <taxon>Gammaproteobacteria</taxon>
        <taxon>Enterobacterales</taxon>
        <taxon>Enterobacteriaceae</taxon>
        <taxon>Cedecea</taxon>
    </lineage>
</organism>
<keyword evidence="1" id="KW-0472">Membrane</keyword>
<feature type="transmembrane region" description="Helical" evidence="1">
    <location>
        <begin position="57"/>
        <end position="74"/>
    </location>
</feature>